<name>A0A2T4SA87_9STAP</name>
<dbReference type="GO" id="GO:0005829">
    <property type="term" value="C:cytosol"/>
    <property type="evidence" value="ECO:0007669"/>
    <property type="project" value="TreeGrafter"/>
</dbReference>
<dbReference type="RefSeq" id="WP_096823766.1">
    <property type="nucleotide sequence ID" value="NZ_BMCF01000001.1"/>
</dbReference>
<sequence>MNEARYSRQMLFKHIGSNGQEKIMNAHVLIVGMGALGTHLAEGLARAGVGELTIVDRDYIEYSNLQRQTMFTEMDAQERLPKVIAAERNLMAIRQDLKLNPYIEHVDRLFLETYAQDVQLILDATDNFETRQLVNDFAYKATIPWIYGGVVQSTYVEATFIPDKTPCFNCLMPQLPVINMTCDTVGVIQPAVTMTTSLQLRDALKILIGEATTPKLTYGDIWEGTHFTFGFSKLYNASCPTCGSQPTYPHLNATERQFASLCGRDTVQYENSDISQEMLETFLIHQAIPYKRNPYMLHFEYKKHRIVSFKGGRMLIHGMTKPQQAINLINQLFG</sequence>
<dbReference type="GO" id="GO:0061605">
    <property type="term" value="F:molybdopterin-synthase adenylyltransferase activity"/>
    <property type="evidence" value="ECO:0007669"/>
    <property type="project" value="UniProtKB-EC"/>
</dbReference>
<gene>
    <name evidence="4" type="primary">moeB_1</name>
    <name evidence="3" type="ORF">BUZ61_07840</name>
    <name evidence="4" type="ORF">NCTC13834_00745</name>
</gene>
<dbReference type="InterPro" id="IPR035985">
    <property type="entry name" value="Ubiquitin-activating_enz"/>
</dbReference>
<dbReference type="OrthoDB" id="9804286at2"/>
<comment type="similarity">
    <text evidence="1">Belongs to the HesA/MoeB/ThiF family.</text>
</comment>
<feature type="domain" description="THIF-type NAD/FAD binding fold" evidence="2">
    <location>
        <begin position="6"/>
        <end position="239"/>
    </location>
</feature>
<evidence type="ECO:0000313" key="3">
    <source>
        <dbReference type="EMBL" id="PTK58862.1"/>
    </source>
</evidence>
<reference evidence="3 5" key="1">
    <citation type="journal article" date="2016" name="Front. Microbiol.">
        <title>Comprehensive Phylogenetic Analysis of Bovine Non-aureus Staphylococci Species Based on Whole-Genome Sequencing.</title>
        <authorList>
            <person name="Naushad S."/>
            <person name="Barkema H.W."/>
            <person name="Luby C."/>
            <person name="Condas L.A."/>
            <person name="Nobrega D.B."/>
            <person name="Carson D.A."/>
            <person name="De Buck J."/>
        </authorList>
    </citation>
    <scope>NUCLEOTIDE SEQUENCE [LARGE SCALE GENOMIC DNA]</scope>
    <source>
        <strain evidence="3 5">SNUC 4337</strain>
    </source>
</reference>
<dbReference type="GO" id="GO:0008641">
    <property type="term" value="F:ubiquitin-like modifier activating enzyme activity"/>
    <property type="evidence" value="ECO:0007669"/>
    <property type="project" value="InterPro"/>
</dbReference>
<evidence type="ECO:0000313" key="4">
    <source>
        <dbReference type="EMBL" id="SUM54458.1"/>
    </source>
</evidence>
<dbReference type="Pfam" id="PF00899">
    <property type="entry name" value="ThiF"/>
    <property type="match status" value="1"/>
</dbReference>
<dbReference type="Gene3D" id="3.40.50.720">
    <property type="entry name" value="NAD(P)-binding Rossmann-like Domain"/>
    <property type="match status" value="1"/>
</dbReference>
<dbReference type="PANTHER" id="PTHR10953">
    <property type="entry name" value="UBIQUITIN-ACTIVATING ENZYME E1"/>
    <property type="match status" value="1"/>
</dbReference>
<proteinExistence type="inferred from homology"/>
<organism evidence="3 5">
    <name type="scientific">Staphylococcus nepalensis</name>
    <dbReference type="NCBI Taxonomy" id="214473"/>
    <lineage>
        <taxon>Bacteria</taxon>
        <taxon>Bacillati</taxon>
        <taxon>Bacillota</taxon>
        <taxon>Bacilli</taxon>
        <taxon>Bacillales</taxon>
        <taxon>Staphylococcaceae</taxon>
        <taxon>Staphylococcus</taxon>
    </lineage>
</organism>
<dbReference type="FunFam" id="3.40.50.720:FF:000080">
    <property type="entry name" value="Thiazole biosynthesis adenylyltransferase ThiF"/>
    <property type="match status" value="1"/>
</dbReference>
<reference evidence="4 6" key="3">
    <citation type="submission" date="2018-06" db="EMBL/GenBank/DDBJ databases">
        <authorList>
            <consortium name="Pathogen Informatics"/>
            <person name="Doyle S."/>
        </authorList>
    </citation>
    <scope>NUCLEOTIDE SEQUENCE [LARGE SCALE GENOMIC DNA]</scope>
    <source>
        <strain evidence="4 6">NCTC13834</strain>
    </source>
</reference>
<dbReference type="EC" id="2.7.7.80" evidence="4"/>
<dbReference type="Proteomes" id="UP000254412">
    <property type="component" value="Unassembled WGS sequence"/>
</dbReference>
<reference evidence="3" key="2">
    <citation type="submission" date="2018-03" db="EMBL/GenBank/DDBJ databases">
        <authorList>
            <person name="Keele B.F."/>
        </authorList>
    </citation>
    <scope>NUCLEOTIDE SEQUENCE</scope>
    <source>
        <strain evidence="3">SNUC 4337</strain>
    </source>
</reference>
<dbReference type="CDD" id="cd00757">
    <property type="entry name" value="ThiF_MoeB_HesA_family"/>
    <property type="match status" value="1"/>
</dbReference>
<dbReference type="EMBL" id="UHDS01000001">
    <property type="protein sequence ID" value="SUM54458.1"/>
    <property type="molecule type" value="Genomic_DNA"/>
</dbReference>
<accession>A0A2T4SA87</accession>
<evidence type="ECO:0000313" key="5">
    <source>
        <dbReference type="Proteomes" id="UP000240400"/>
    </source>
</evidence>
<dbReference type="GO" id="GO:0004792">
    <property type="term" value="F:thiosulfate-cyanide sulfurtransferase activity"/>
    <property type="evidence" value="ECO:0007669"/>
    <property type="project" value="TreeGrafter"/>
</dbReference>
<keyword evidence="4" id="KW-0548">Nucleotidyltransferase</keyword>
<evidence type="ECO:0000256" key="1">
    <source>
        <dbReference type="ARBA" id="ARBA00009919"/>
    </source>
</evidence>
<protein>
    <submittedName>
        <fullName evidence="3">Molybdopterin biosynthesis protein MoeB</fullName>
    </submittedName>
    <submittedName>
        <fullName evidence="4">Molybdopterin synthase sulfurylase</fullName>
        <ecNumber evidence="4">2.7.7.80</ecNumber>
    </submittedName>
</protein>
<evidence type="ECO:0000259" key="2">
    <source>
        <dbReference type="Pfam" id="PF00899"/>
    </source>
</evidence>
<keyword evidence="4" id="KW-0808">Transferase</keyword>
<dbReference type="PANTHER" id="PTHR10953:SF102">
    <property type="entry name" value="ADENYLYLTRANSFERASE AND SULFURTRANSFERASE MOCS3"/>
    <property type="match status" value="1"/>
</dbReference>
<dbReference type="AlphaFoldDB" id="A0A2T4SA87"/>
<evidence type="ECO:0000313" key="6">
    <source>
        <dbReference type="Proteomes" id="UP000254412"/>
    </source>
</evidence>
<dbReference type="Proteomes" id="UP000240400">
    <property type="component" value="Unassembled WGS sequence"/>
</dbReference>
<dbReference type="SUPFAM" id="SSF69572">
    <property type="entry name" value="Activating enzymes of the ubiquitin-like proteins"/>
    <property type="match status" value="1"/>
</dbReference>
<dbReference type="InterPro" id="IPR045886">
    <property type="entry name" value="ThiF/MoeB/HesA"/>
</dbReference>
<dbReference type="EMBL" id="PZHR01000035">
    <property type="protein sequence ID" value="PTK58862.1"/>
    <property type="molecule type" value="Genomic_DNA"/>
</dbReference>
<dbReference type="InterPro" id="IPR000594">
    <property type="entry name" value="ThiF_NAD_FAD-bd"/>
</dbReference>
<dbReference type="GO" id="GO:0008146">
    <property type="term" value="F:sulfotransferase activity"/>
    <property type="evidence" value="ECO:0007669"/>
    <property type="project" value="TreeGrafter"/>
</dbReference>